<evidence type="ECO:0000256" key="8">
    <source>
        <dbReference type="ARBA" id="ARBA00023235"/>
    </source>
</evidence>
<dbReference type="Pfam" id="PF03989">
    <property type="entry name" value="DNA_gyraseA_C"/>
    <property type="match status" value="5"/>
</dbReference>
<protein>
    <recommendedName>
        <fullName evidence="3">DNA topoisomerase (ATP-hydrolyzing)</fullName>
        <ecNumber evidence="3">5.6.2.2</ecNumber>
    </recommendedName>
</protein>
<evidence type="ECO:0000313" key="11">
    <source>
        <dbReference type="EMBL" id="TDF99402.1"/>
    </source>
</evidence>
<keyword evidence="5 9" id="KW-0799">Topoisomerase</keyword>
<dbReference type="GO" id="GO:0005524">
    <property type="term" value="F:ATP binding"/>
    <property type="evidence" value="ECO:0007669"/>
    <property type="project" value="InterPro"/>
</dbReference>
<keyword evidence="7" id="KW-0472">Membrane</keyword>
<dbReference type="InterPro" id="IPR006691">
    <property type="entry name" value="GyrA/parC_rep"/>
</dbReference>
<feature type="active site" description="O-(5'-phospho-DNA)-tyrosine intermediate" evidence="9">
    <location>
        <position position="121"/>
    </location>
</feature>
<dbReference type="FunFam" id="1.10.268.10:FF:000001">
    <property type="entry name" value="DNA gyrase subunit A"/>
    <property type="match status" value="1"/>
</dbReference>
<evidence type="ECO:0000313" key="12">
    <source>
        <dbReference type="Proteomes" id="UP000295636"/>
    </source>
</evidence>
<evidence type="ECO:0000256" key="3">
    <source>
        <dbReference type="ARBA" id="ARBA00012895"/>
    </source>
</evidence>
<dbReference type="NCBIfam" id="TIGR01063">
    <property type="entry name" value="gyrA"/>
    <property type="match status" value="1"/>
</dbReference>
<evidence type="ECO:0000256" key="4">
    <source>
        <dbReference type="ARBA" id="ARBA00022475"/>
    </source>
</evidence>
<keyword evidence="6 9" id="KW-0238">DNA-binding</keyword>
<dbReference type="EC" id="5.6.2.2" evidence="3"/>
<name>A0A4R5KV78_9BACL</name>
<dbReference type="InterPro" id="IPR013758">
    <property type="entry name" value="Topo_IIA_A/C_ab"/>
</dbReference>
<accession>A0A4R5KV78</accession>
<dbReference type="GO" id="GO:0006265">
    <property type="term" value="P:DNA topological change"/>
    <property type="evidence" value="ECO:0007669"/>
    <property type="project" value="UniProtKB-UniRule"/>
</dbReference>
<dbReference type="NCBIfam" id="TIGR01061">
    <property type="entry name" value="parC_Gpos"/>
    <property type="match status" value="1"/>
</dbReference>
<dbReference type="GO" id="GO:0003677">
    <property type="term" value="F:DNA binding"/>
    <property type="evidence" value="ECO:0007669"/>
    <property type="project" value="UniProtKB-UniRule"/>
</dbReference>
<dbReference type="PROSITE" id="PS52040">
    <property type="entry name" value="TOPO_IIA"/>
    <property type="match status" value="1"/>
</dbReference>
<dbReference type="EMBL" id="SMRT01000002">
    <property type="protein sequence ID" value="TDF99402.1"/>
    <property type="molecule type" value="Genomic_DNA"/>
</dbReference>
<dbReference type="CDD" id="cd00187">
    <property type="entry name" value="TOP4c"/>
    <property type="match status" value="1"/>
</dbReference>
<dbReference type="GO" id="GO:0034335">
    <property type="term" value="F:DNA negative supercoiling activity"/>
    <property type="evidence" value="ECO:0007669"/>
    <property type="project" value="UniProtKB-ARBA"/>
</dbReference>
<dbReference type="FunFam" id="3.90.199.10:FF:000001">
    <property type="entry name" value="DNA gyrase subunit A"/>
    <property type="match status" value="1"/>
</dbReference>
<dbReference type="OrthoDB" id="9806486at2"/>
<comment type="catalytic activity">
    <reaction evidence="1 9">
        <text>ATP-dependent breakage, passage and rejoining of double-stranded DNA.</text>
        <dbReference type="EC" id="5.6.2.2"/>
    </reaction>
</comment>
<dbReference type="PANTHER" id="PTHR43493">
    <property type="entry name" value="DNA GYRASE/TOPOISOMERASE SUBUNIT A"/>
    <property type="match status" value="1"/>
</dbReference>
<dbReference type="Gene3D" id="3.30.1360.40">
    <property type="match status" value="1"/>
</dbReference>
<dbReference type="Proteomes" id="UP000295636">
    <property type="component" value="Unassembled WGS sequence"/>
</dbReference>
<dbReference type="NCBIfam" id="NF004043">
    <property type="entry name" value="PRK05560.1"/>
    <property type="match status" value="1"/>
</dbReference>
<dbReference type="GO" id="GO:0009330">
    <property type="term" value="C:DNA topoisomerase type II (double strand cut, ATP-hydrolyzing) complex"/>
    <property type="evidence" value="ECO:0007669"/>
    <property type="project" value="TreeGrafter"/>
</dbReference>
<dbReference type="InterPro" id="IPR013757">
    <property type="entry name" value="Topo_IIA_A_a_sf"/>
</dbReference>
<keyword evidence="8 9" id="KW-0413">Isomerase</keyword>
<dbReference type="Gene3D" id="2.120.10.90">
    <property type="entry name" value="DNA gyrase/topoisomerase IV, subunit A, C-terminal"/>
    <property type="match status" value="1"/>
</dbReference>
<evidence type="ECO:0000256" key="1">
    <source>
        <dbReference type="ARBA" id="ARBA00000185"/>
    </source>
</evidence>
<evidence type="ECO:0000256" key="2">
    <source>
        <dbReference type="ARBA" id="ARBA00008263"/>
    </source>
</evidence>
<proteinExistence type="inferred from homology"/>
<dbReference type="GO" id="GO:0005694">
    <property type="term" value="C:chromosome"/>
    <property type="evidence" value="ECO:0007669"/>
    <property type="project" value="InterPro"/>
</dbReference>
<dbReference type="NCBIfam" id="NF004044">
    <property type="entry name" value="PRK05561.1"/>
    <property type="match status" value="1"/>
</dbReference>
<dbReference type="SUPFAM" id="SSF56719">
    <property type="entry name" value="Type II DNA topoisomerase"/>
    <property type="match status" value="1"/>
</dbReference>
<keyword evidence="12" id="KW-1185">Reference proteome</keyword>
<dbReference type="Gene3D" id="1.10.268.10">
    <property type="entry name" value="Topoisomerase, domain 3"/>
    <property type="match status" value="1"/>
</dbReference>
<dbReference type="RefSeq" id="WP_133225939.1">
    <property type="nucleotide sequence ID" value="NZ_SMRT01000002.1"/>
</dbReference>
<dbReference type="AlphaFoldDB" id="A0A4R5KV78"/>
<dbReference type="InterPro" id="IPR050220">
    <property type="entry name" value="Type_II_DNA_Topoisomerases"/>
</dbReference>
<dbReference type="InterPro" id="IPR013760">
    <property type="entry name" value="Topo_IIA-like_dom_sf"/>
</dbReference>
<dbReference type="InterPro" id="IPR035516">
    <property type="entry name" value="Gyrase/topoIV_suA_C"/>
</dbReference>
<dbReference type="Pfam" id="PF00521">
    <property type="entry name" value="DNA_topoisoIV"/>
    <property type="match status" value="1"/>
</dbReference>
<organism evidence="11 12">
    <name type="scientific">Paenibacillus piri</name>
    <dbReference type="NCBI Taxonomy" id="2547395"/>
    <lineage>
        <taxon>Bacteria</taxon>
        <taxon>Bacillati</taxon>
        <taxon>Bacillota</taxon>
        <taxon>Bacilli</taxon>
        <taxon>Bacillales</taxon>
        <taxon>Paenibacillaceae</taxon>
        <taxon>Paenibacillus</taxon>
    </lineage>
</organism>
<dbReference type="FunFam" id="3.30.1360.40:FF:000002">
    <property type="entry name" value="DNA gyrase subunit A"/>
    <property type="match status" value="1"/>
</dbReference>
<dbReference type="PANTHER" id="PTHR43493:SF9">
    <property type="entry name" value="DNA TOPOISOMERASE 4 SUBUNIT A"/>
    <property type="match status" value="1"/>
</dbReference>
<dbReference type="SUPFAM" id="SSF101904">
    <property type="entry name" value="GyrA/ParC C-terminal domain-like"/>
    <property type="match status" value="1"/>
</dbReference>
<evidence type="ECO:0000256" key="7">
    <source>
        <dbReference type="ARBA" id="ARBA00023136"/>
    </source>
</evidence>
<keyword evidence="4" id="KW-1003">Cell membrane</keyword>
<comment type="caution">
    <text evidence="11">The sequence shown here is derived from an EMBL/GenBank/DDBJ whole genome shotgun (WGS) entry which is preliminary data.</text>
</comment>
<evidence type="ECO:0000256" key="5">
    <source>
        <dbReference type="ARBA" id="ARBA00023029"/>
    </source>
</evidence>
<sequence>MTILENFLPAFLEEVVGDRFGRYSKYIIQDRAIPDVRDGLKPVQRRILYAMYDAGNTPDKPYRKSAKTVGDVMGNYHPHGDASIYDGMVRMAQPWKMGHMLVDGHGNWGSLDDDPPAAMRYTEARLSEIALELLRDIEKRTVQFKDNFDNTTKEPVVLPSRFPNLLVNGVSGISSGFATEIPPHNLRETIDACIAVIDKPDIDLEELMQIVKGPDFPTGGIIMGSEGIREAYRTGKGRIYVRSRTEIEQLRGGLQQIVITEIPYQVVKSRLVTAMENIRLEKKIEGISVVRDESGRQGLRIVIELKKDADAQGILAYLLKKTDLQVTYNFNMVAIVNKTPKQLGIKDMIDAYVGHQKEVVTFRSRFELEKAEDRAHVLEGLAKALNILDEVIAAIKASKNRQDAQQNLVAQFGFTERQADAILTLQLYRLTNLEIHSIEKELKDVQKTIAYLNGILGSEKKLMAVIKDEITEIRNKYGIDRRSDIQDEVEELKVNLEVMVSAEDVYVTLSNEGYIKRTSKLSFTRSGGEIDKTGLKEGDYVRYLLEVNTLESLLIFTQKGQYYLLPVHQVPEYKWKENGTAIVNVIPIPKDDRIVNVIPIKDFEEQGRSVVFITKRGQVKRTDLKEYLTNRSIGIVACKVADHDAVIEVRLSSNDQDIMLVSKLGMAIRFAESEVNPMGRAAGGVRGIQLKDEDEVIGAEWIKGEEGELLVVSELGYAKRSLILDYPVQGRGGKGIFTFEFRDGKRVKPNGTQLVKAFAVKEELFITAFLQSGERVSFSSENTPIEQRKSTGRQVVSVKKADMITDLLKSDNQS</sequence>
<comment type="similarity">
    <text evidence="2">Belongs to the type II topoisomerase GyrA/ParC subunit family.</text>
</comment>
<dbReference type="InterPro" id="IPR005741">
    <property type="entry name" value="TopoIV_A_Gpos"/>
</dbReference>
<feature type="domain" description="Topo IIA-type catalytic" evidence="10">
    <location>
        <begin position="33"/>
        <end position="499"/>
    </location>
</feature>
<gene>
    <name evidence="11" type="primary">gyrA</name>
    <name evidence="11" type="ORF">E1757_05985</name>
</gene>
<dbReference type="GO" id="GO:0005737">
    <property type="term" value="C:cytoplasm"/>
    <property type="evidence" value="ECO:0007669"/>
    <property type="project" value="TreeGrafter"/>
</dbReference>
<evidence type="ECO:0000259" key="10">
    <source>
        <dbReference type="PROSITE" id="PS52040"/>
    </source>
</evidence>
<evidence type="ECO:0000256" key="6">
    <source>
        <dbReference type="ARBA" id="ARBA00023125"/>
    </source>
</evidence>
<reference evidence="11 12" key="1">
    <citation type="submission" date="2019-03" db="EMBL/GenBank/DDBJ databases">
        <title>This is whole genome sequence of Paenibacillus sp MS74 strain.</title>
        <authorList>
            <person name="Trinh H.N."/>
        </authorList>
    </citation>
    <scope>NUCLEOTIDE SEQUENCE [LARGE SCALE GENOMIC DNA]</scope>
    <source>
        <strain evidence="11 12">MS74</strain>
    </source>
</reference>
<dbReference type="SMART" id="SM00434">
    <property type="entry name" value="TOP4c"/>
    <property type="match status" value="1"/>
</dbReference>
<dbReference type="Gene3D" id="3.90.199.10">
    <property type="entry name" value="Topoisomerase II, domain 5"/>
    <property type="match status" value="1"/>
</dbReference>
<dbReference type="InterPro" id="IPR002205">
    <property type="entry name" value="Topo_IIA_dom_A"/>
</dbReference>
<evidence type="ECO:0000256" key="9">
    <source>
        <dbReference type="PROSITE-ProRule" id="PRU01384"/>
    </source>
</evidence>